<dbReference type="GO" id="GO:0005975">
    <property type="term" value="P:carbohydrate metabolic process"/>
    <property type="evidence" value="ECO:0007669"/>
    <property type="project" value="InterPro"/>
</dbReference>
<gene>
    <name evidence="3" type="ORF">EY643_17675</name>
</gene>
<dbReference type="KEGG" id="halc:EY643_17675"/>
<reference evidence="3 4" key="1">
    <citation type="submission" date="2019-02" db="EMBL/GenBank/DDBJ databases">
        <authorList>
            <person name="Li S.-H."/>
        </authorList>
    </citation>
    <scope>NUCLEOTIDE SEQUENCE [LARGE SCALE GENOMIC DNA]</scope>
    <source>
        <strain evidence="3 4">IMCC14385</strain>
    </source>
</reference>
<dbReference type="GO" id="GO:0016853">
    <property type="term" value="F:isomerase activity"/>
    <property type="evidence" value="ECO:0007669"/>
    <property type="project" value="UniProtKB-KW"/>
</dbReference>
<evidence type="ECO:0008006" key="5">
    <source>
        <dbReference type="Google" id="ProtNLM"/>
    </source>
</evidence>
<dbReference type="OrthoDB" id="5141876at2"/>
<dbReference type="EMBL" id="CP036422">
    <property type="protein sequence ID" value="QFU77344.1"/>
    <property type="molecule type" value="Genomic_DNA"/>
</dbReference>
<dbReference type="PANTHER" id="PTHR15108">
    <property type="entry name" value="N-ACYLGLUCOSAMINE-2-EPIMERASE"/>
    <property type="match status" value="1"/>
</dbReference>
<dbReference type="Proteomes" id="UP000326287">
    <property type="component" value="Chromosome"/>
</dbReference>
<keyword evidence="2" id="KW-0413">Isomerase</keyword>
<name>A0A5P9NPX8_9GAMM</name>
<evidence type="ECO:0000256" key="2">
    <source>
        <dbReference type="ARBA" id="ARBA00023235"/>
    </source>
</evidence>
<evidence type="ECO:0000313" key="4">
    <source>
        <dbReference type="Proteomes" id="UP000326287"/>
    </source>
</evidence>
<dbReference type="SUPFAM" id="SSF48208">
    <property type="entry name" value="Six-hairpin glycosidases"/>
    <property type="match status" value="1"/>
</dbReference>
<dbReference type="InterPro" id="IPR008928">
    <property type="entry name" value="6-hairpin_glycosidase_sf"/>
</dbReference>
<organism evidence="3 4">
    <name type="scientific">Halioglobus maricola</name>
    <dbReference type="NCBI Taxonomy" id="2601894"/>
    <lineage>
        <taxon>Bacteria</taxon>
        <taxon>Pseudomonadati</taxon>
        <taxon>Pseudomonadota</taxon>
        <taxon>Gammaproteobacteria</taxon>
        <taxon>Cellvibrionales</taxon>
        <taxon>Halieaceae</taxon>
        <taxon>Halioglobus</taxon>
    </lineage>
</organism>
<proteinExistence type="inferred from homology"/>
<dbReference type="Gene3D" id="1.50.10.10">
    <property type="match status" value="1"/>
</dbReference>
<dbReference type="InterPro" id="IPR010819">
    <property type="entry name" value="AGE/CE"/>
</dbReference>
<keyword evidence="4" id="KW-1185">Reference proteome</keyword>
<evidence type="ECO:0000256" key="1">
    <source>
        <dbReference type="ARBA" id="ARBA00008558"/>
    </source>
</evidence>
<accession>A0A5P9NPX8</accession>
<comment type="similarity">
    <text evidence="1">Belongs to the N-acylglucosamine 2-epimerase family.</text>
</comment>
<dbReference type="InterPro" id="IPR012341">
    <property type="entry name" value="6hp_glycosidase-like_sf"/>
</dbReference>
<dbReference type="AlphaFoldDB" id="A0A5P9NPX8"/>
<protein>
    <recommendedName>
        <fullName evidence="5">CE</fullName>
    </recommendedName>
</protein>
<evidence type="ECO:0000313" key="3">
    <source>
        <dbReference type="EMBL" id="QFU77344.1"/>
    </source>
</evidence>
<sequence>MAKRSPDKLLTFLPAVTAARLKSGWVEQGNPCIDAMTSHSPSVSTAAARAELARIQHWWLTKSIDPRGGFMGEIDHQGRAVPGANKGVVLHCRILWFFSAHAHHSDDRESLQAAQQAYDYLLEHFDDPLEGGVFWELSANGQALNIRKQTYATCYAIYALAAYHRASGNAAALTKALAYFQVLERNARNHCCGGYFEAFSRDWTPLQDTRLGTGDHNFPIKMNTHLHAVEAFSALYREAGDPLVRQRLLELLELFDTYFIDEASGHLRQCFELHWVDKSPIRSYGHDLEAGWMLYRAAQRVEDTEMTTRFRRHLLHIADTCLDEGFGDRGQLCSKLDLNSGKRDDTSVWWVQAEALIGFATAYRVSGETRYLAACERIWQALESHRDEKHGEWHAETIRGTPCLTPGLYKAGTWKGPYHNGRAMLRLIDLLADAGTEVDYVRAS</sequence>
<dbReference type="Pfam" id="PF07221">
    <property type="entry name" value="GlcNAc_2-epim"/>
    <property type="match status" value="1"/>
</dbReference>